<organism evidence="9">
    <name type="scientific">uncultured Thiotrichaceae bacterium</name>
    <dbReference type="NCBI Taxonomy" id="298394"/>
    <lineage>
        <taxon>Bacteria</taxon>
        <taxon>Pseudomonadati</taxon>
        <taxon>Pseudomonadota</taxon>
        <taxon>Gammaproteobacteria</taxon>
        <taxon>Thiotrichales</taxon>
        <taxon>Thiotrichaceae</taxon>
        <taxon>environmental samples</taxon>
    </lineage>
</organism>
<dbReference type="InterPro" id="IPR003399">
    <property type="entry name" value="Mce/MlaD"/>
</dbReference>
<dbReference type="PANTHER" id="PTHR30462">
    <property type="entry name" value="INTERMEMBRANE TRANSPORT PROTEIN PQIB-RELATED"/>
    <property type="match status" value="1"/>
</dbReference>
<evidence type="ECO:0000256" key="3">
    <source>
        <dbReference type="ARBA" id="ARBA00022519"/>
    </source>
</evidence>
<feature type="domain" description="Mce/MlaD" evidence="8">
    <location>
        <begin position="290"/>
        <end position="385"/>
    </location>
</feature>
<dbReference type="PANTHER" id="PTHR30462:SF0">
    <property type="entry name" value="INTERMEMBRANE TRANSPORT PROTEIN YEBT"/>
    <property type="match status" value="1"/>
</dbReference>
<keyword evidence="3" id="KW-0997">Cell inner membrane</keyword>
<evidence type="ECO:0000256" key="2">
    <source>
        <dbReference type="ARBA" id="ARBA00022475"/>
    </source>
</evidence>
<feature type="domain" description="Mce/MlaD" evidence="8">
    <location>
        <begin position="160"/>
        <end position="219"/>
    </location>
</feature>
<proteinExistence type="predicted"/>
<dbReference type="AlphaFoldDB" id="A0A6S6T2D5"/>
<dbReference type="Pfam" id="PF02470">
    <property type="entry name" value="MlaD"/>
    <property type="match status" value="3"/>
</dbReference>
<keyword evidence="6 7" id="KW-0472">Membrane</keyword>
<evidence type="ECO:0000256" key="5">
    <source>
        <dbReference type="ARBA" id="ARBA00022989"/>
    </source>
</evidence>
<keyword evidence="5 7" id="KW-1133">Transmembrane helix</keyword>
<comment type="subcellular location">
    <subcellularLocation>
        <location evidence="1">Cell inner membrane</location>
    </subcellularLocation>
</comment>
<evidence type="ECO:0000259" key="8">
    <source>
        <dbReference type="Pfam" id="PF02470"/>
    </source>
</evidence>
<evidence type="ECO:0000256" key="1">
    <source>
        <dbReference type="ARBA" id="ARBA00004533"/>
    </source>
</evidence>
<evidence type="ECO:0000313" key="9">
    <source>
        <dbReference type="EMBL" id="CAA6809025.1"/>
    </source>
</evidence>
<evidence type="ECO:0000256" key="7">
    <source>
        <dbReference type="SAM" id="Phobius"/>
    </source>
</evidence>
<evidence type="ECO:0000256" key="6">
    <source>
        <dbReference type="ARBA" id="ARBA00023136"/>
    </source>
</evidence>
<dbReference type="GO" id="GO:0005886">
    <property type="term" value="C:plasma membrane"/>
    <property type="evidence" value="ECO:0007669"/>
    <property type="project" value="UniProtKB-SubCell"/>
</dbReference>
<feature type="transmembrane region" description="Helical" evidence="7">
    <location>
        <begin position="20"/>
        <end position="37"/>
    </location>
</feature>
<keyword evidence="2" id="KW-1003">Cell membrane</keyword>
<gene>
    <name evidence="9" type="ORF">HELGO_WM12885</name>
</gene>
<dbReference type="InterPro" id="IPR051800">
    <property type="entry name" value="PqiA-PqiB_transport"/>
</dbReference>
<reference evidence="9" key="1">
    <citation type="submission" date="2020-01" db="EMBL/GenBank/DDBJ databases">
        <authorList>
            <person name="Meier V. D."/>
            <person name="Meier V D."/>
        </authorList>
    </citation>
    <scope>NUCLEOTIDE SEQUENCE</scope>
    <source>
        <strain evidence="9">HLG_WM_MAG_07</strain>
    </source>
</reference>
<name>A0A6S6T2D5_9GAMM</name>
<protein>
    <submittedName>
        <fullName evidence="9">Paraquat-inducible protein B</fullName>
    </submittedName>
</protein>
<sequence length="565" mass="62242">MVDQEQLPEAIIEEESGFSLVWVIPIVAALIAGWLVFKVYSEKGDIVTLTFDNAEGVEIKKTVVRYKDVNVGKVIDIRLDKRLEKVEVKTEIYQSMAKHLGPDTKFWVVRPVVSVSGVSGLTTLISGIYIGMDPGEVEGKARKVYEGLKVLPRVTSADKGGTYTLEADTLGSLGAGSPVYYREINVGEVASYELSEDKDTVKINIFIKDPFHKIIKQNTQFWNISGLEIEVSPSGGVEARMGTLTSLLLGGIAFETPQNLLDQKEADADTEFSLYKTREEAREKTRGEQIYYVLYFDDTLRGLVLEAPVEYRGIKIGKVADIRLQIEEYSEQIKIPVLISLYAEKLSIDGDPVDAQDVVEQLVTKGLRAQLTTSNFLTGTQFVSLVIPEDADMKPGKILASSESGLAYEELPTMPGLTKVLAESATEIMEEIRGTIQSANKILSSPEIDSSTKDLAKILEQVNTLLAEIKPEVASTIKNVEAMTGKLDNETASVVKQLKSTMNRMDYALVEAKATLKNANSTLDEDSSLQYELRLLIEEVSEAANSFSVLADTIQRKPNSVIFGK</sequence>
<keyword evidence="4 7" id="KW-0812">Transmembrane</keyword>
<accession>A0A6S6T2D5</accession>
<feature type="domain" description="Mce/MlaD" evidence="8">
    <location>
        <begin position="45"/>
        <end position="135"/>
    </location>
</feature>
<dbReference type="EMBL" id="CACVAY010000038">
    <property type="protein sequence ID" value="CAA6809025.1"/>
    <property type="molecule type" value="Genomic_DNA"/>
</dbReference>
<evidence type="ECO:0000256" key="4">
    <source>
        <dbReference type="ARBA" id="ARBA00022692"/>
    </source>
</evidence>